<keyword evidence="5" id="KW-1185">Reference proteome</keyword>
<evidence type="ECO:0000259" key="2">
    <source>
        <dbReference type="Pfam" id="PF02211"/>
    </source>
</evidence>
<feature type="domain" description="Nitrile hydratase beta subunit" evidence="2">
    <location>
        <begin position="2"/>
        <end position="91"/>
    </location>
</feature>
<feature type="domain" description="Nitrile hydratase alpha/Thiocyanate hydrolase gamma" evidence="3">
    <location>
        <begin position="122"/>
        <end position="300"/>
    </location>
</feature>
<reference evidence="4 5" key="1">
    <citation type="submission" date="2017-11" db="EMBL/GenBank/DDBJ databases">
        <title>Genomic Encyclopedia of Archaeal and Bacterial Type Strains, Phase II (KMG-II): From Individual Species to Whole Genera.</title>
        <authorList>
            <person name="Goeker M."/>
        </authorList>
    </citation>
    <scope>NUCLEOTIDE SEQUENCE [LARGE SCALE GENOMIC DNA]</scope>
    <source>
        <strain evidence="4 5">DSM 29128</strain>
    </source>
</reference>
<organism evidence="4 5">
    <name type="scientific">Yoonia maricola</name>
    <dbReference type="NCBI Taxonomy" id="420999"/>
    <lineage>
        <taxon>Bacteria</taxon>
        <taxon>Pseudomonadati</taxon>
        <taxon>Pseudomonadota</taxon>
        <taxon>Alphaproteobacteria</taxon>
        <taxon>Rhodobacterales</taxon>
        <taxon>Paracoccaceae</taxon>
        <taxon>Yoonia</taxon>
    </lineage>
</organism>
<dbReference type="EMBL" id="PGTY01000002">
    <property type="protein sequence ID" value="PJI86302.1"/>
    <property type="molecule type" value="Genomic_DNA"/>
</dbReference>
<dbReference type="SUPFAM" id="SSF50090">
    <property type="entry name" value="Electron transport accessory proteins"/>
    <property type="match status" value="1"/>
</dbReference>
<dbReference type="AlphaFoldDB" id="A0A2M8W5Y5"/>
<dbReference type="Pfam" id="PF02211">
    <property type="entry name" value="NHase_beta_C"/>
    <property type="match status" value="1"/>
</dbReference>
<evidence type="ECO:0000313" key="5">
    <source>
        <dbReference type="Proteomes" id="UP000228531"/>
    </source>
</evidence>
<name>A0A2M8W5Y5_9RHOB</name>
<proteinExistence type="predicted"/>
<dbReference type="Proteomes" id="UP000228531">
    <property type="component" value="Unassembled WGS sequence"/>
</dbReference>
<evidence type="ECO:0000256" key="1">
    <source>
        <dbReference type="ARBA" id="ARBA00022723"/>
    </source>
</evidence>
<dbReference type="GO" id="GO:0003824">
    <property type="term" value="F:catalytic activity"/>
    <property type="evidence" value="ECO:0007669"/>
    <property type="project" value="InterPro"/>
</dbReference>
<sequence length="304" mass="34011">MKRFAAGDIVRVLALGKTGHVRIPHYIRNQIGRVTEYCGTYLNPEDLAVGNTSGRAVDLYRVAFAQTQLWPNDVIPHHDTLIIEIYDHWLAPVKETQMPHDHDHGEHEALVIEDEAGNIEAQIIVDALQEVLIGKGLLTALEVTGAIAKLESPGIHLGAQVVVKAWTDPDYRARLLSDGRAAVQELNIPVTEARIIVVENTPQLHNLITCTLCSCYPRSILGQPPSWYISKAYRARSVREPRRVLAEFGLDLSEDIQLVVHDSNADMRYLVLPEPPEDLDRFSLNELEARISRDHLIGVAREVV</sequence>
<dbReference type="InterPro" id="IPR024690">
    <property type="entry name" value="CN_hydtase_beta_dom_C"/>
</dbReference>
<dbReference type="InterPro" id="IPR004232">
    <property type="entry name" value="CN_Hdrtase_a/SCN_Hdrlase_g"/>
</dbReference>
<evidence type="ECO:0000259" key="3">
    <source>
        <dbReference type="Pfam" id="PF02979"/>
    </source>
</evidence>
<dbReference type="Gene3D" id="2.30.30.50">
    <property type="match status" value="1"/>
</dbReference>
<accession>A0A2M8W5Y5</accession>
<protein>
    <submittedName>
        <fullName evidence="4">Nitrile hydratase beta subunit</fullName>
    </submittedName>
</protein>
<dbReference type="SUPFAM" id="SSF56209">
    <property type="entry name" value="Nitrile hydratase alpha chain"/>
    <property type="match status" value="1"/>
</dbReference>
<dbReference type="Gene3D" id="3.90.330.10">
    <property type="entry name" value="Nitrile hydratase alpha /Thiocyanate hydrolase gamma"/>
    <property type="match status" value="1"/>
</dbReference>
<dbReference type="InterPro" id="IPR036648">
    <property type="entry name" value="CN_Hdrase_a/SCN_Hdrase_g_sf"/>
</dbReference>
<dbReference type="RefSeq" id="WP_100368603.1">
    <property type="nucleotide sequence ID" value="NZ_PGTY01000002.1"/>
</dbReference>
<keyword evidence="1" id="KW-0479">Metal-binding</keyword>
<gene>
    <name evidence="4" type="ORF">BC777_2670</name>
</gene>
<dbReference type="InterPro" id="IPR008990">
    <property type="entry name" value="Elect_transpt_acc-like_dom_sf"/>
</dbReference>
<comment type="caution">
    <text evidence="4">The sequence shown here is derived from an EMBL/GenBank/DDBJ whole genome shotgun (WGS) entry which is preliminary data.</text>
</comment>
<dbReference type="Pfam" id="PF02979">
    <property type="entry name" value="NHase_alpha"/>
    <property type="match status" value="1"/>
</dbReference>
<dbReference type="GO" id="GO:0046914">
    <property type="term" value="F:transition metal ion binding"/>
    <property type="evidence" value="ECO:0007669"/>
    <property type="project" value="InterPro"/>
</dbReference>
<dbReference type="OrthoDB" id="528553at2"/>
<evidence type="ECO:0000313" key="4">
    <source>
        <dbReference type="EMBL" id="PJI86302.1"/>
    </source>
</evidence>